<dbReference type="EMBL" id="DS985262">
    <property type="protein sequence ID" value="EDV20181.1"/>
    <property type="molecule type" value="Genomic_DNA"/>
</dbReference>
<protein>
    <submittedName>
        <fullName evidence="1">Uncharacterized protein</fullName>
    </submittedName>
</protein>
<dbReference type="KEGG" id="tad:TRIADDRAFT_61313"/>
<dbReference type="eggNOG" id="ENOG502QUPC">
    <property type="taxonomic scope" value="Eukaryota"/>
</dbReference>
<keyword evidence="2" id="KW-1185">Reference proteome</keyword>
<organism evidence="1 2">
    <name type="scientific">Trichoplax adhaerens</name>
    <name type="common">Trichoplax reptans</name>
    <dbReference type="NCBI Taxonomy" id="10228"/>
    <lineage>
        <taxon>Eukaryota</taxon>
        <taxon>Metazoa</taxon>
        <taxon>Placozoa</taxon>
        <taxon>Uniplacotomia</taxon>
        <taxon>Trichoplacea</taxon>
        <taxon>Trichoplacidae</taxon>
        <taxon>Trichoplax</taxon>
    </lineage>
</organism>
<dbReference type="OrthoDB" id="10048622at2759"/>
<dbReference type="CTD" id="6758504"/>
<proteinExistence type="predicted"/>
<gene>
    <name evidence="1" type="ORF">TRIADDRAFT_61313</name>
</gene>
<dbReference type="AlphaFoldDB" id="B3SAM6"/>
<accession>B3SAM6</accession>
<dbReference type="InParanoid" id="B3SAM6"/>
<sequence length="339" mass="38482">MNRISLATIDVGTLQLRVIYLIKYQYVSTMLIEDSQCIPLYLGADVLKSSSIRTENLPRVHSNYAKEGLATKLTMDNISIKGIRGTSNGVWFYSIQGVFKAAFELLSRSCQKSILISLQDTWLAREHDLSLTQDLHVQLIPADQIGSSPIRNSNVEASYTRPDNITSFIDAIVKDICSKLNLSIPSIAMNTLEKVLVATLVLFYQQKWEEIPWKVMIDYANNIVNKNDQKSALQSYCEWIGKVFHTMQPDVNGVVDSFKSRHIHCIDDLPPARDIIKIFPIEMIVLLQTWMANGNHDISDAKWPIVQLVLEFLNQTLITGVSHVVYSKLVEHYDSHDKE</sequence>
<dbReference type="Proteomes" id="UP000009022">
    <property type="component" value="Unassembled WGS sequence"/>
</dbReference>
<reference evidence="1 2" key="1">
    <citation type="journal article" date="2008" name="Nature">
        <title>The Trichoplax genome and the nature of placozoans.</title>
        <authorList>
            <person name="Srivastava M."/>
            <person name="Begovic E."/>
            <person name="Chapman J."/>
            <person name="Putnam N.H."/>
            <person name="Hellsten U."/>
            <person name="Kawashima T."/>
            <person name="Kuo A."/>
            <person name="Mitros T."/>
            <person name="Salamov A."/>
            <person name="Carpenter M.L."/>
            <person name="Signorovitch A.Y."/>
            <person name="Moreno M.A."/>
            <person name="Kamm K."/>
            <person name="Grimwood J."/>
            <person name="Schmutz J."/>
            <person name="Shapiro H."/>
            <person name="Grigoriev I.V."/>
            <person name="Buss L.W."/>
            <person name="Schierwater B."/>
            <person name="Dellaporta S.L."/>
            <person name="Rokhsar D.S."/>
        </authorList>
    </citation>
    <scope>NUCLEOTIDE SEQUENCE [LARGE SCALE GENOMIC DNA]</scope>
    <source>
        <strain evidence="1 2">Grell-BS-1999</strain>
    </source>
</reference>
<dbReference type="HOGENOM" id="CLU_831430_0_0_1"/>
<evidence type="ECO:0000313" key="1">
    <source>
        <dbReference type="EMBL" id="EDV20181.1"/>
    </source>
</evidence>
<evidence type="ECO:0000313" key="2">
    <source>
        <dbReference type="Proteomes" id="UP000009022"/>
    </source>
</evidence>
<dbReference type="GeneID" id="6758504"/>
<dbReference type="OMA" id="KRQSEYP"/>
<name>B3SAM6_TRIAD</name>
<dbReference type="RefSeq" id="XP_002117342.1">
    <property type="nucleotide sequence ID" value="XM_002117306.1"/>
</dbReference>